<name>A9BAG7_PROM4</name>
<dbReference type="EMBL" id="CP000878">
    <property type="protein sequence ID" value="ABX08829.1"/>
    <property type="molecule type" value="Genomic_DNA"/>
</dbReference>
<dbReference type="Gene3D" id="2.60.450.10">
    <property type="entry name" value="Lipopolysaccharide (LPS) transport protein A like domain"/>
    <property type="match status" value="1"/>
</dbReference>
<feature type="signal peptide" evidence="6">
    <location>
        <begin position="1"/>
        <end position="24"/>
    </location>
</feature>
<evidence type="ECO:0008006" key="9">
    <source>
        <dbReference type="Google" id="ProtNLM"/>
    </source>
</evidence>
<keyword evidence="5" id="KW-0472">Membrane</keyword>
<accession>A9BAG7</accession>
<dbReference type="Pfam" id="PF06835">
    <property type="entry name" value="LptC"/>
    <property type="match status" value="1"/>
</dbReference>
<keyword evidence="6" id="KW-0732">Signal</keyword>
<dbReference type="Proteomes" id="UP000000788">
    <property type="component" value="Chromosome"/>
</dbReference>
<dbReference type="eggNOG" id="ENOG5032HHK">
    <property type="taxonomic scope" value="Bacteria"/>
</dbReference>
<dbReference type="RefSeq" id="WP_012195451.1">
    <property type="nucleotide sequence ID" value="NC_009976.1"/>
</dbReference>
<dbReference type="NCBIfam" id="TIGR04409">
    <property type="entry name" value="LptC_YrbK"/>
    <property type="match status" value="1"/>
</dbReference>
<feature type="chain" id="PRO_5002732040" description="SMC domain N terminal domain" evidence="6">
    <location>
        <begin position="25"/>
        <end position="219"/>
    </location>
</feature>
<keyword evidence="3" id="KW-0812">Transmembrane</keyword>
<evidence type="ECO:0000313" key="7">
    <source>
        <dbReference type="EMBL" id="ABX08829.1"/>
    </source>
</evidence>
<dbReference type="PANTHER" id="PTHR37481">
    <property type="entry name" value="LIPOPOLYSACCHARIDE EXPORT SYSTEM PROTEIN LPTC"/>
    <property type="match status" value="1"/>
</dbReference>
<dbReference type="PROSITE" id="PS51257">
    <property type="entry name" value="PROKAR_LIPOPROTEIN"/>
    <property type="match status" value="1"/>
</dbReference>
<protein>
    <recommendedName>
        <fullName evidence="9">SMC domain N terminal domain</fullName>
    </recommendedName>
</protein>
<dbReference type="InterPro" id="IPR010664">
    <property type="entry name" value="LipoPS_assembly_LptC-rel"/>
</dbReference>
<dbReference type="KEGG" id="pmj:P9211_08981"/>
<dbReference type="GO" id="GO:0005886">
    <property type="term" value="C:plasma membrane"/>
    <property type="evidence" value="ECO:0007669"/>
    <property type="project" value="InterPro"/>
</dbReference>
<organism evidence="7 8">
    <name type="scientific">Prochlorococcus marinus (strain MIT 9211)</name>
    <dbReference type="NCBI Taxonomy" id="93059"/>
    <lineage>
        <taxon>Bacteria</taxon>
        <taxon>Bacillati</taxon>
        <taxon>Cyanobacteriota</taxon>
        <taxon>Cyanophyceae</taxon>
        <taxon>Synechococcales</taxon>
        <taxon>Prochlorococcaceae</taxon>
        <taxon>Prochlorococcus</taxon>
    </lineage>
</organism>
<evidence type="ECO:0000256" key="5">
    <source>
        <dbReference type="ARBA" id="ARBA00023136"/>
    </source>
</evidence>
<evidence type="ECO:0000256" key="6">
    <source>
        <dbReference type="SAM" id="SignalP"/>
    </source>
</evidence>
<proteinExistence type="predicted"/>
<dbReference type="OrthoDB" id="553821at2"/>
<keyword evidence="2" id="KW-0997">Cell inner membrane</keyword>
<dbReference type="AlphaFoldDB" id="A9BAG7"/>
<evidence type="ECO:0000256" key="2">
    <source>
        <dbReference type="ARBA" id="ARBA00022519"/>
    </source>
</evidence>
<dbReference type="GO" id="GO:0030288">
    <property type="term" value="C:outer membrane-bounded periplasmic space"/>
    <property type="evidence" value="ECO:0007669"/>
    <property type="project" value="TreeGrafter"/>
</dbReference>
<keyword evidence="1" id="KW-1003">Cell membrane</keyword>
<evidence type="ECO:0000256" key="1">
    <source>
        <dbReference type="ARBA" id="ARBA00022475"/>
    </source>
</evidence>
<dbReference type="InterPro" id="IPR026265">
    <property type="entry name" value="LptC"/>
</dbReference>
<dbReference type="STRING" id="93059.P9211_08981"/>
<gene>
    <name evidence="7" type="ordered locus">P9211_08981</name>
</gene>
<evidence type="ECO:0000256" key="3">
    <source>
        <dbReference type="ARBA" id="ARBA00022692"/>
    </source>
</evidence>
<evidence type="ECO:0000313" key="8">
    <source>
        <dbReference type="Proteomes" id="UP000000788"/>
    </source>
</evidence>
<reference evidence="7 8" key="1">
    <citation type="journal article" date="2007" name="PLoS Genet.">
        <title>Patterns and implications of gene gain and loss in the evolution of Prochlorococcus.</title>
        <authorList>
            <person name="Kettler G.C."/>
            <person name="Martiny A.C."/>
            <person name="Huang K."/>
            <person name="Zucker J."/>
            <person name="Coleman M.L."/>
            <person name="Rodrigue S."/>
            <person name="Chen F."/>
            <person name="Lapidus A."/>
            <person name="Ferriera S."/>
            <person name="Johnson J."/>
            <person name="Steglich C."/>
            <person name="Church G.M."/>
            <person name="Richardson P."/>
            <person name="Chisholm S.W."/>
        </authorList>
    </citation>
    <scope>NUCLEOTIDE SEQUENCE [LARGE SCALE GENOMIC DNA]</scope>
    <source>
        <strain evidence="8">MIT 9211</strain>
    </source>
</reference>
<dbReference type="InterPro" id="IPR052363">
    <property type="entry name" value="LPS_export_LptC"/>
</dbReference>
<dbReference type="PANTHER" id="PTHR37481:SF1">
    <property type="entry name" value="LIPOPOLYSACCHARIDE EXPORT SYSTEM PROTEIN LPTC"/>
    <property type="match status" value="1"/>
</dbReference>
<dbReference type="GO" id="GO:0015221">
    <property type="term" value="F:lipopolysaccharide transmembrane transporter activity"/>
    <property type="evidence" value="ECO:0007669"/>
    <property type="project" value="InterPro"/>
</dbReference>
<keyword evidence="4" id="KW-1133">Transmembrane helix</keyword>
<sequence>MLKSFSKKYILKFSALIFIFFSIASCTHSSQDSNDYLYSINKFNLNQSDAEGNKLFDLTSPSAIIDNVNKQIETSTANIIIYNSKKPLYNIKSNSSKINDNGKIMYLDGNVKLQNIENKNIFIKSTKVEWHTQKSSINFLGDVFGNFNTTSIRSKRATYNLNLERITFYDIYDFNIISDNSRKKIFKVYASSAIWDGKSGTFEFFTNDQPVKSQVFIPI</sequence>
<dbReference type="HOGENOM" id="CLU_1260509_0_0_3"/>
<dbReference type="GO" id="GO:0017089">
    <property type="term" value="F:glycolipid transfer activity"/>
    <property type="evidence" value="ECO:0007669"/>
    <property type="project" value="TreeGrafter"/>
</dbReference>
<evidence type="ECO:0000256" key="4">
    <source>
        <dbReference type="ARBA" id="ARBA00022989"/>
    </source>
</evidence>
<keyword evidence="8" id="KW-1185">Reference proteome</keyword>